<name>A0A369Q552_9SPHN</name>
<keyword evidence="2 8" id="KW-0645">Protease</keyword>
<feature type="domain" description="Peptidase M16 C-terminal" evidence="7">
    <location>
        <begin position="273"/>
        <end position="460"/>
    </location>
</feature>
<dbReference type="InterPro" id="IPR050626">
    <property type="entry name" value="Peptidase_M16"/>
</dbReference>
<keyword evidence="5" id="KW-0482">Metalloprotease</keyword>
<feature type="domain" description="Peptidase M16 N-terminal" evidence="6">
    <location>
        <begin position="118"/>
        <end position="236"/>
    </location>
</feature>
<evidence type="ECO:0000313" key="9">
    <source>
        <dbReference type="Proteomes" id="UP000253727"/>
    </source>
</evidence>
<dbReference type="InterPro" id="IPR011765">
    <property type="entry name" value="Pept_M16_N"/>
</dbReference>
<dbReference type="GO" id="GO:0006508">
    <property type="term" value="P:proteolysis"/>
    <property type="evidence" value="ECO:0007669"/>
    <property type="project" value="UniProtKB-KW"/>
</dbReference>
<dbReference type="Pfam" id="PF05193">
    <property type="entry name" value="Peptidase_M16_C"/>
    <property type="match status" value="2"/>
</dbReference>
<dbReference type="GO" id="GO:0046872">
    <property type="term" value="F:metal ion binding"/>
    <property type="evidence" value="ECO:0007669"/>
    <property type="project" value="InterPro"/>
</dbReference>
<dbReference type="AlphaFoldDB" id="A0A369Q552"/>
<dbReference type="SUPFAM" id="SSF63411">
    <property type="entry name" value="LuxS/MPP-like metallohydrolase"/>
    <property type="match status" value="4"/>
</dbReference>
<dbReference type="EC" id="3.4.24.-" evidence="8"/>
<keyword evidence="9" id="KW-1185">Reference proteome</keyword>
<dbReference type="Gene3D" id="3.30.830.10">
    <property type="entry name" value="Metalloenzyme, LuxS/M16 peptidase-like"/>
    <property type="match status" value="4"/>
</dbReference>
<evidence type="ECO:0000313" key="8">
    <source>
        <dbReference type="EMBL" id="RDC59602.1"/>
    </source>
</evidence>
<dbReference type="Pfam" id="PF00675">
    <property type="entry name" value="Peptidase_M16"/>
    <property type="match status" value="1"/>
</dbReference>
<evidence type="ECO:0000256" key="4">
    <source>
        <dbReference type="ARBA" id="ARBA00022833"/>
    </source>
</evidence>
<comment type="similarity">
    <text evidence="1">Belongs to the peptidase M16 family.</text>
</comment>
<evidence type="ECO:0000259" key="6">
    <source>
        <dbReference type="Pfam" id="PF00675"/>
    </source>
</evidence>
<evidence type="ECO:0000256" key="5">
    <source>
        <dbReference type="ARBA" id="ARBA00023049"/>
    </source>
</evidence>
<proteinExistence type="inferred from homology"/>
<protein>
    <submittedName>
        <fullName evidence="8">Putative zinc protease PqqL</fullName>
        <ecNumber evidence="8">3.4.24.-</ecNumber>
    </submittedName>
</protein>
<accession>A0A369Q552</accession>
<evidence type="ECO:0000259" key="7">
    <source>
        <dbReference type="Pfam" id="PF05193"/>
    </source>
</evidence>
<evidence type="ECO:0000256" key="2">
    <source>
        <dbReference type="ARBA" id="ARBA00022670"/>
    </source>
</evidence>
<reference evidence="8 9" key="1">
    <citation type="submission" date="2018-04" db="EMBL/GenBank/DDBJ databases">
        <title>Altererythrobacter sp. HME9302 genome sequencing and assembly.</title>
        <authorList>
            <person name="Kang H."/>
            <person name="Kim H."/>
            <person name="Joh K."/>
        </authorList>
    </citation>
    <scope>NUCLEOTIDE SEQUENCE [LARGE SCALE GENOMIC DNA]</scope>
    <source>
        <strain evidence="8 9">HME9302</strain>
    </source>
</reference>
<evidence type="ECO:0000256" key="3">
    <source>
        <dbReference type="ARBA" id="ARBA00022801"/>
    </source>
</evidence>
<evidence type="ECO:0000256" key="1">
    <source>
        <dbReference type="ARBA" id="ARBA00007261"/>
    </source>
</evidence>
<gene>
    <name evidence="8" type="ORF">HME9302_00792</name>
</gene>
<dbReference type="InterPro" id="IPR011249">
    <property type="entry name" value="Metalloenz_LuxS/M16"/>
</dbReference>
<keyword evidence="3 8" id="KW-0378">Hydrolase</keyword>
<dbReference type="Proteomes" id="UP000253727">
    <property type="component" value="Unassembled WGS sequence"/>
</dbReference>
<dbReference type="EMBL" id="QBKA01000002">
    <property type="protein sequence ID" value="RDC59602.1"/>
    <property type="molecule type" value="Genomic_DNA"/>
</dbReference>
<sequence>MSMRTTACDFSLLSAKCSLSLHTIHPYICSMTRYPRFARPLLLLTAIAGICTGVPLSAQQTVPAPATPTPTLPASLQTGDEAPWIYRGSDVPRDKEWLFGEMENGLRYAVRRNGVPPNQMSIRIRIDAGSLHEEDSERGYAHLLEHLLFRESKYLGAGEAIPTWQRLGATFGSDTNAETSPTHTVYKLDLPNIGPDNGGDKLDESFKLLSGMIREPALSAANLAADIPIVLAEKRERGGPSMRVLEATRSTIYAGQRLADRMPIGTTETLTSATPASVRAFHSRWYRPENTVIVAAGDADPVELARLVERWFADWQGEGPLVPAPDFGDPVAPAGADPANPVGATRVLVEPDLPRSFSYGIMRPWRPVDDTIEYNEGLMIDAVSQAIINRRLEKRARAGGSYLYAQVQQDDVSRSTDATFVSFAPLSDDWRAALADVRGVIKDALDTPPTQEEIDRELSQFEVVFASSVAEREVMAGAKLADTVVQAVDIREAVAAPETVLTVFNGMRDQFTPANVQKHTRQLFTGDVLNSIYVTPSVGEADDSALRTAFFDAVQADGSARLAASDISFDTLPPLGEPGTIVSRTSPGLFEIEDVAFDNGVKAVLWSNKAEPGRVVVRVRFGGGYRAFGPDDAAYATLGRMALVGSGIGELGQEQLDRISTGRKLGFDFAIAEGVFTLTAQTRQEDLADQLYLFAGKLGNPSWDPNPVIRAKAASTLTYESLATSPAGVLQRDFEYLIRGNQSRFQTATPDQIAAVTPESFREFWAEALAQGPVEVLVFGDFETEPTLEALRTTFGAIEPRAPLPDAIASRVPGFPEDGSAPVVVNHRGDDNQAAAVIAWPGGAGSSGLRESRQLEILTDLFNNRLVDEMRERVGASYSPSVSSDWPVDIQSGGSITALAQLKPEDVPSFFAAADAIALDLAQNPPSADELARVTEPFNQLIRRASTGNTFWLYQLEGSTVDPVRRAFLRTLLVDYTETTPARMQALAQRYLAQRPGWRMAILPEGQDLPPEAKVLPTMPEKLAEPAVDLDAAYTGR</sequence>
<dbReference type="PANTHER" id="PTHR43690:SF17">
    <property type="entry name" value="PROTEIN YHJJ"/>
    <property type="match status" value="1"/>
</dbReference>
<comment type="caution">
    <text evidence="8">The sequence shown here is derived from an EMBL/GenBank/DDBJ whole genome shotgun (WGS) entry which is preliminary data.</text>
</comment>
<feature type="domain" description="Peptidase M16 C-terminal" evidence="7">
    <location>
        <begin position="756"/>
        <end position="934"/>
    </location>
</feature>
<keyword evidence="4" id="KW-0862">Zinc</keyword>
<dbReference type="InterPro" id="IPR007863">
    <property type="entry name" value="Peptidase_M16_C"/>
</dbReference>
<dbReference type="GO" id="GO:0008237">
    <property type="term" value="F:metallopeptidase activity"/>
    <property type="evidence" value="ECO:0007669"/>
    <property type="project" value="UniProtKB-KW"/>
</dbReference>
<organism evidence="8 9">
    <name type="scientific">Alteripontixanthobacter maritimus</name>
    <dbReference type="NCBI Taxonomy" id="2161824"/>
    <lineage>
        <taxon>Bacteria</taxon>
        <taxon>Pseudomonadati</taxon>
        <taxon>Pseudomonadota</taxon>
        <taxon>Alphaproteobacteria</taxon>
        <taxon>Sphingomonadales</taxon>
        <taxon>Erythrobacteraceae</taxon>
        <taxon>Alteripontixanthobacter</taxon>
    </lineage>
</organism>
<dbReference type="PANTHER" id="PTHR43690">
    <property type="entry name" value="NARDILYSIN"/>
    <property type="match status" value="1"/>
</dbReference>